<dbReference type="RefSeq" id="WP_263047733.1">
    <property type="nucleotide sequence ID" value="NZ_CP106738.1"/>
</dbReference>
<feature type="transmembrane region" description="Helical" evidence="2">
    <location>
        <begin position="36"/>
        <end position="54"/>
    </location>
</feature>
<evidence type="ECO:0000256" key="2">
    <source>
        <dbReference type="SAM" id="Phobius"/>
    </source>
</evidence>
<evidence type="ECO:0000256" key="1">
    <source>
        <dbReference type="SAM" id="MobiDB-lite"/>
    </source>
</evidence>
<feature type="compositionally biased region" description="Basic and acidic residues" evidence="1">
    <location>
        <begin position="100"/>
        <end position="117"/>
    </location>
</feature>
<proteinExistence type="predicted"/>
<accession>A0ABY6DA22</accession>
<keyword evidence="2" id="KW-1133">Transmembrane helix</keyword>
<reference evidence="3" key="1">
    <citation type="submission" date="2022-10" db="EMBL/GenBank/DDBJ databases">
        <title>Roseovarius pelagicus sp. nov., isolated from Arctic seawater.</title>
        <authorList>
            <person name="Hong Y.W."/>
            <person name="Hwang C.Y."/>
        </authorList>
    </citation>
    <scope>NUCLEOTIDE SEQUENCE</scope>
    <source>
        <strain evidence="3">HL-MP18</strain>
    </source>
</reference>
<protein>
    <submittedName>
        <fullName evidence="3">DUF308 domain-containing protein</fullName>
    </submittedName>
</protein>
<sequence length="117" mass="12387">MTEDVSGERPDEVPGDGTRTVFVERSAYRRRRMTDAASLLPILGVVLFLVPLLWQGDSGSQTTDVMLYIFGIWALLAGLSGLISRDLGRDRSGGGTGPGRDSDADTDADKIAGGESG</sequence>
<evidence type="ECO:0000313" key="4">
    <source>
        <dbReference type="Proteomes" id="UP001064087"/>
    </source>
</evidence>
<evidence type="ECO:0000313" key="3">
    <source>
        <dbReference type="EMBL" id="UXX82994.1"/>
    </source>
</evidence>
<name>A0ABY6DA22_9RHOB</name>
<keyword evidence="4" id="KW-1185">Reference proteome</keyword>
<feature type="transmembrane region" description="Helical" evidence="2">
    <location>
        <begin position="66"/>
        <end position="83"/>
    </location>
</feature>
<gene>
    <name evidence="3" type="ORF">N7U68_18250</name>
</gene>
<feature type="region of interest" description="Disordered" evidence="1">
    <location>
        <begin position="87"/>
        <end position="117"/>
    </location>
</feature>
<keyword evidence="2" id="KW-0812">Transmembrane</keyword>
<keyword evidence="2" id="KW-0472">Membrane</keyword>
<dbReference type="EMBL" id="CP106738">
    <property type="protein sequence ID" value="UXX82994.1"/>
    <property type="molecule type" value="Genomic_DNA"/>
</dbReference>
<organism evidence="3 4">
    <name type="scientific">Roseovarius pelagicus</name>
    <dbReference type="NCBI Taxonomy" id="2980108"/>
    <lineage>
        <taxon>Bacteria</taxon>
        <taxon>Pseudomonadati</taxon>
        <taxon>Pseudomonadota</taxon>
        <taxon>Alphaproteobacteria</taxon>
        <taxon>Rhodobacterales</taxon>
        <taxon>Roseobacteraceae</taxon>
        <taxon>Roseovarius</taxon>
    </lineage>
</organism>
<dbReference type="Proteomes" id="UP001064087">
    <property type="component" value="Chromosome"/>
</dbReference>